<evidence type="ECO:0000313" key="8">
    <source>
        <dbReference type="Proteomes" id="UP000676246"/>
    </source>
</evidence>
<dbReference type="PRINTS" id="PR00050">
    <property type="entry name" value="COLDSHOCK"/>
</dbReference>
<dbReference type="EMBL" id="JAGQDD010000006">
    <property type="protein sequence ID" value="MBQ0930983.1"/>
    <property type="molecule type" value="Genomic_DNA"/>
</dbReference>
<protein>
    <recommendedName>
        <fullName evidence="2">Cold shock-like protein CspA</fullName>
    </recommendedName>
</protein>
<dbReference type="Proteomes" id="UP000676246">
    <property type="component" value="Unassembled WGS sequence"/>
</dbReference>
<accession>A0A940YB65</accession>
<dbReference type="SMART" id="SM00357">
    <property type="entry name" value="CSP"/>
    <property type="match status" value="1"/>
</dbReference>
<evidence type="ECO:0000256" key="1">
    <source>
        <dbReference type="ARBA" id="ARBA00004496"/>
    </source>
</evidence>
<dbReference type="RefSeq" id="WP_210853967.1">
    <property type="nucleotide sequence ID" value="NZ_JAGQDD010000006.1"/>
</dbReference>
<dbReference type="PROSITE" id="PS00352">
    <property type="entry name" value="CSD_1"/>
    <property type="match status" value="1"/>
</dbReference>
<dbReference type="SUPFAM" id="SSF50249">
    <property type="entry name" value="Nucleic acid-binding proteins"/>
    <property type="match status" value="1"/>
</dbReference>
<dbReference type="FunFam" id="2.40.50.140:FF:000006">
    <property type="entry name" value="Cold shock protein CspC"/>
    <property type="match status" value="1"/>
</dbReference>
<keyword evidence="3" id="KW-0963">Cytoplasm</keyword>
<organism evidence="7 8">
    <name type="scientific">Ideonella alba</name>
    <dbReference type="NCBI Taxonomy" id="2824118"/>
    <lineage>
        <taxon>Bacteria</taxon>
        <taxon>Pseudomonadati</taxon>
        <taxon>Pseudomonadota</taxon>
        <taxon>Betaproteobacteria</taxon>
        <taxon>Burkholderiales</taxon>
        <taxon>Sphaerotilaceae</taxon>
        <taxon>Ideonella</taxon>
    </lineage>
</organism>
<dbReference type="InterPro" id="IPR002059">
    <property type="entry name" value="CSP_DNA-bd"/>
</dbReference>
<evidence type="ECO:0000256" key="2">
    <source>
        <dbReference type="ARBA" id="ARBA00022332"/>
    </source>
</evidence>
<comment type="subcellular location">
    <subcellularLocation>
        <location evidence="1 4">Cytoplasm</location>
    </subcellularLocation>
</comment>
<dbReference type="GO" id="GO:0005829">
    <property type="term" value="C:cytosol"/>
    <property type="evidence" value="ECO:0007669"/>
    <property type="project" value="UniProtKB-ARBA"/>
</dbReference>
<dbReference type="InterPro" id="IPR050181">
    <property type="entry name" value="Cold_shock_domain"/>
</dbReference>
<dbReference type="PANTHER" id="PTHR11544">
    <property type="entry name" value="COLD SHOCK DOMAIN CONTAINING PROTEINS"/>
    <property type="match status" value="1"/>
</dbReference>
<evidence type="ECO:0000259" key="6">
    <source>
        <dbReference type="PROSITE" id="PS51857"/>
    </source>
</evidence>
<gene>
    <name evidence="7" type="ORF">KAK03_10840</name>
</gene>
<evidence type="ECO:0000256" key="4">
    <source>
        <dbReference type="RuleBase" id="RU000408"/>
    </source>
</evidence>
<dbReference type="PROSITE" id="PS51857">
    <property type="entry name" value="CSD_2"/>
    <property type="match status" value="1"/>
</dbReference>
<feature type="region of interest" description="Disordered" evidence="5">
    <location>
        <begin position="61"/>
        <end position="89"/>
    </location>
</feature>
<evidence type="ECO:0000256" key="3">
    <source>
        <dbReference type="ARBA" id="ARBA00022490"/>
    </source>
</evidence>
<sequence length="89" mass="9771">MDAFGTVKWFNDTKGYGFIEPDDGGGDVFAHHTAIQMEGYRTLKQGARVIYEPFIGPKGNQAQNIRSVDPVRPRSSATAPLRDAAENTD</sequence>
<name>A0A940YB65_9BURK</name>
<dbReference type="InterPro" id="IPR011129">
    <property type="entry name" value="CSD"/>
</dbReference>
<proteinExistence type="predicted"/>
<dbReference type="Pfam" id="PF00313">
    <property type="entry name" value="CSD"/>
    <property type="match status" value="1"/>
</dbReference>
<keyword evidence="8" id="KW-1185">Reference proteome</keyword>
<reference evidence="7 8" key="1">
    <citation type="submission" date="2021-04" db="EMBL/GenBank/DDBJ databases">
        <title>The genome sequence of Ideonella sp. 3Y2.</title>
        <authorList>
            <person name="Liu Y."/>
        </authorList>
    </citation>
    <scope>NUCLEOTIDE SEQUENCE [LARGE SCALE GENOMIC DNA]</scope>
    <source>
        <strain evidence="7 8">3Y2</strain>
    </source>
</reference>
<dbReference type="InterPro" id="IPR012340">
    <property type="entry name" value="NA-bd_OB-fold"/>
</dbReference>
<evidence type="ECO:0000256" key="5">
    <source>
        <dbReference type="SAM" id="MobiDB-lite"/>
    </source>
</evidence>
<evidence type="ECO:0000313" key="7">
    <source>
        <dbReference type="EMBL" id="MBQ0930983.1"/>
    </source>
</evidence>
<dbReference type="InterPro" id="IPR019844">
    <property type="entry name" value="CSD_CS"/>
</dbReference>
<dbReference type="Gene3D" id="2.40.50.140">
    <property type="entry name" value="Nucleic acid-binding proteins"/>
    <property type="match status" value="1"/>
</dbReference>
<dbReference type="AlphaFoldDB" id="A0A940YB65"/>
<dbReference type="GO" id="GO:0003676">
    <property type="term" value="F:nucleic acid binding"/>
    <property type="evidence" value="ECO:0007669"/>
    <property type="project" value="InterPro"/>
</dbReference>
<feature type="domain" description="CSD" evidence="6">
    <location>
        <begin position="2"/>
        <end position="67"/>
    </location>
</feature>
<dbReference type="CDD" id="cd04458">
    <property type="entry name" value="CSP_CDS"/>
    <property type="match status" value="1"/>
</dbReference>
<comment type="caution">
    <text evidence="7">The sequence shown here is derived from an EMBL/GenBank/DDBJ whole genome shotgun (WGS) entry which is preliminary data.</text>
</comment>